<dbReference type="Proteomes" id="UP000515140">
    <property type="component" value="Unplaced"/>
</dbReference>
<keyword evidence="2" id="KW-0812">Transmembrane</keyword>
<evidence type="ECO:0000256" key="2">
    <source>
        <dbReference type="SAM" id="Phobius"/>
    </source>
</evidence>
<dbReference type="InParanoid" id="A0A6P5IXX9"/>
<dbReference type="KEGG" id="pcw:110195418"/>
<dbReference type="GeneID" id="110195418"/>
<dbReference type="FunCoup" id="A0A6P5IXX9">
    <property type="interactions" value="465"/>
</dbReference>
<feature type="compositionally biased region" description="Polar residues" evidence="1">
    <location>
        <begin position="286"/>
        <end position="300"/>
    </location>
</feature>
<accession>A0A6P5IXX9</accession>
<name>A0A6P5IXX9_PHACI</name>
<feature type="region of interest" description="Disordered" evidence="1">
    <location>
        <begin position="286"/>
        <end position="413"/>
    </location>
</feature>
<feature type="compositionally biased region" description="Low complexity" evidence="1">
    <location>
        <begin position="459"/>
        <end position="474"/>
    </location>
</feature>
<feature type="transmembrane region" description="Helical" evidence="2">
    <location>
        <begin position="535"/>
        <end position="556"/>
    </location>
</feature>
<evidence type="ECO:0000313" key="4">
    <source>
        <dbReference type="RefSeq" id="XP_020823841.1"/>
    </source>
</evidence>
<dbReference type="InterPro" id="IPR041056">
    <property type="entry name" value="DUF5585"/>
</dbReference>
<feature type="compositionally biased region" description="Low complexity" evidence="1">
    <location>
        <begin position="491"/>
        <end position="507"/>
    </location>
</feature>
<evidence type="ECO:0000313" key="3">
    <source>
        <dbReference type="Proteomes" id="UP000515140"/>
    </source>
</evidence>
<reference evidence="4" key="1">
    <citation type="submission" date="2025-08" db="UniProtKB">
        <authorList>
            <consortium name="RefSeq"/>
        </authorList>
    </citation>
    <scope>IDENTIFICATION</scope>
    <source>
        <tissue evidence="4">Spleen</tissue>
    </source>
</reference>
<feature type="region of interest" description="Disordered" evidence="1">
    <location>
        <begin position="428"/>
        <end position="508"/>
    </location>
</feature>
<evidence type="ECO:0000256" key="1">
    <source>
        <dbReference type="SAM" id="MobiDB-lite"/>
    </source>
</evidence>
<gene>
    <name evidence="4" type="primary">CUNH11orf24</name>
</gene>
<keyword evidence="2" id="KW-1133">Transmembrane helix</keyword>
<dbReference type="RefSeq" id="XP_020823841.1">
    <property type="nucleotide sequence ID" value="XM_020968182.1"/>
</dbReference>
<organism evidence="3 4">
    <name type="scientific">Phascolarctos cinereus</name>
    <name type="common">Koala</name>
    <dbReference type="NCBI Taxonomy" id="38626"/>
    <lineage>
        <taxon>Eukaryota</taxon>
        <taxon>Metazoa</taxon>
        <taxon>Chordata</taxon>
        <taxon>Craniata</taxon>
        <taxon>Vertebrata</taxon>
        <taxon>Euteleostomi</taxon>
        <taxon>Mammalia</taxon>
        <taxon>Metatheria</taxon>
        <taxon>Diprotodontia</taxon>
        <taxon>Phascolarctidae</taxon>
        <taxon>Phascolarctos</taxon>
    </lineage>
</organism>
<keyword evidence="2" id="KW-0472">Membrane</keyword>
<feature type="compositionally biased region" description="Polar residues" evidence="1">
    <location>
        <begin position="475"/>
        <end position="490"/>
    </location>
</feature>
<dbReference type="CTD" id="104949934"/>
<feature type="compositionally biased region" description="Polar residues" evidence="1">
    <location>
        <begin position="308"/>
        <end position="335"/>
    </location>
</feature>
<feature type="region of interest" description="Disordered" evidence="1">
    <location>
        <begin position="27"/>
        <end position="66"/>
    </location>
</feature>
<proteinExistence type="predicted"/>
<keyword evidence="3" id="KW-1185">Reference proteome</keyword>
<protein>
    <submittedName>
        <fullName evidence="4">Uncharacterized protein C11orf24 homolog isoform X1</fullName>
    </submittedName>
</protein>
<sequence>MGRAGSPSLCGRGALWGGAGRALDFRPGVTSFPGRGGAGPELGPRPRPRPGAAWRPWPGPQLPSRSIPASPRATCILRVAAAAPRRGCARCLAFEQKRVGSRTFLPGALETVTSCSELPFKMWAPITFLCLSSLSLSLSENRLSSLKESRARVLQIQRVQSQEQCSQVCQDPATAGLRFCSLSTEEPGHCIVLDCPLITVCRDARPRDIQELVTEYALEKRNSVTTTETLLTRADPGPSPALPSHKTIRKTGELIPAVPPVTVTAGNHTELGTETLNDTDVSISAAQNDSSSLGPASTAATGRPLALTTPQGQRATEKTSVAMRTTASAPSTRVGSASLPVTRDQTDGRADSPPTPTGIAVTRPKAASGSATSATVQTLPTHSGISPTSSSRTPPKGGSLEGPSNPEIPMTTSSPILLSSRARAESFTSTPIVSTSTSVESPAKPEPVPFAAQATDRNVTPTATPATVAQAAETSGTSQNTERALPQTTLSPMSPEVPVESSPTMPETSAPTVPEIQYVWIATAPFAQHLVNKNLLLAMLLAGSVLFVAILVLLAVQAYESYKKKDYTQVDYLINGMYADSEM</sequence>
<dbReference type="AlphaFoldDB" id="A0A6P5IXX9"/>
<feature type="compositionally biased region" description="Low complexity" evidence="1">
    <location>
        <begin position="428"/>
        <end position="442"/>
    </location>
</feature>
<feature type="compositionally biased region" description="Polar residues" evidence="1">
    <location>
        <begin position="369"/>
        <end position="393"/>
    </location>
</feature>
<dbReference type="Pfam" id="PF17823">
    <property type="entry name" value="DUF5585"/>
    <property type="match status" value="1"/>
</dbReference>